<dbReference type="PROSITE" id="PS51257">
    <property type="entry name" value="PROKAR_LIPOPROTEIN"/>
    <property type="match status" value="1"/>
</dbReference>
<dbReference type="Pfam" id="PF07593">
    <property type="entry name" value="UnbV_ASPIC"/>
    <property type="match status" value="1"/>
</dbReference>
<keyword evidence="6" id="KW-1185">Reference proteome</keyword>
<dbReference type="InterPro" id="IPR013519">
    <property type="entry name" value="Int_alpha_beta-p"/>
</dbReference>
<comment type="caution">
    <text evidence="5">The sequence shown here is derived from an EMBL/GenBank/DDBJ whole genome shotgun (WGS) entry which is preliminary data.</text>
</comment>
<dbReference type="Gene3D" id="2.130.10.130">
    <property type="entry name" value="Integrin alpha, N-terminal"/>
    <property type="match status" value="4"/>
</dbReference>
<dbReference type="RefSeq" id="WP_155089327.1">
    <property type="nucleotide sequence ID" value="NZ_WJYA01000006.1"/>
</dbReference>
<dbReference type="Proteomes" id="UP000447545">
    <property type="component" value="Unassembled WGS sequence"/>
</dbReference>
<dbReference type="SUPFAM" id="SSF69318">
    <property type="entry name" value="Integrin alpha N-terminal domain"/>
    <property type="match status" value="2"/>
</dbReference>
<reference evidence="5 6" key="1">
    <citation type="submission" date="2019-11" db="EMBL/GenBank/DDBJ databases">
        <title>Winogradskyella ouciana sp. nov., isolated from the hadal seawater of the Mariana Trench.</title>
        <authorList>
            <person name="Liu R."/>
        </authorList>
    </citation>
    <scope>NUCLEOTIDE SEQUENCE [LARGE SCALE GENOMIC DNA]</scope>
    <source>
        <strain evidence="5 6">ZXX205</strain>
    </source>
</reference>
<name>A0A7K1GDA8_9FLAO</name>
<dbReference type="AlphaFoldDB" id="A0A7K1GDA8"/>
<evidence type="ECO:0000256" key="1">
    <source>
        <dbReference type="ARBA" id="ARBA00022729"/>
    </source>
</evidence>
<evidence type="ECO:0000259" key="4">
    <source>
        <dbReference type="Pfam" id="PF07593"/>
    </source>
</evidence>
<feature type="domain" description="ASPIC/UnbV" evidence="4">
    <location>
        <begin position="522"/>
        <end position="588"/>
    </location>
</feature>
<keyword evidence="2" id="KW-0677">Repeat</keyword>
<dbReference type="InterPro" id="IPR013517">
    <property type="entry name" value="FG-GAP"/>
</dbReference>
<dbReference type="SMART" id="SM00191">
    <property type="entry name" value="Int_alpha"/>
    <property type="match status" value="2"/>
</dbReference>
<evidence type="ECO:0000256" key="2">
    <source>
        <dbReference type="ARBA" id="ARBA00022737"/>
    </source>
</evidence>
<dbReference type="EMBL" id="WJYA01000006">
    <property type="protein sequence ID" value="MTE27300.1"/>
    <property type="molecule type" value="Genomic_DNA"/>
</dbReference>
<evidence type="ECO:0000256" key="3">
    <source>
        <dbReference type="ARBA" id="ARBA00023180"/>
    </source>
</evidence>
<accession>A0A7K1GDA8</accession>
<evidence type="ECO:0000313" key="6">
    <source>
        <dbReference type="Proteomes" id="UP000447545"/>
    </source>
</evidence>
<dbReference type="PANTHER" id="PTHR16026">
    <property type="entry name" value="CARTILAGE ACIDIC PROTEIN 1"/>
    <property type="match status" value="1"/>
</dbReference>
<proteinExistence type="predicted"/>
<evidence type="ECO:0000313" key="5">
    <source>
        <dbReference type="EMBL" id="MTE27300.1"/>
    </source>
</evidence>
<protein>
    <recommendedName>
        <fullName evidence="4">ASPIC/UnbV domain-containing protein</fullName>
    </recommendedName>
</protein>
<sequence>MKKIYLALVAMAILFACTKDKEKETTKPSYLLTKVSEQDSGLDFVNFVSEDPQHSIINYIYYYNGSGVATGDVNNDGLSDLFFVANTGDNKLYLNKGDLNFEDISATANISGNASWQTGVTMVDINNDGMLDIYVCAVSGLLDFEGHNELYINNGDGTFSEKAKDYGLDFKGYSTQAYFFDYDKDDDLDVYIVNHAVHTTLSHGRAELRNERAPLVGDVILKNENGKFTDVSEAANIYGGVNGYGLSASVADFNNDGWDDIYVCNDFHEDDYYYINNQDGTFTEKIDDAFTTISRFSMGSDAADINGDGFQDLITLDMLPKEERILKETEGDDAMFNMQTHLTNLGYKDQYARNMLQINSSGIYFQETALLNEVADTDWSWAPLFADYNNDGHQDLFISNGILRRPNGLDFKKYVSSAFKGRSEAEGLEWLFNSINEMTSGKVSNEIFKGNSTKFESKTGDWIENQPNLSNGAIYVDLDLDGDLDLVTNNYSEPVGLYKNTTDSLRNYISLDFEYKGANKEGIGTKALVYSNGKPQLKQLFKSRGFLSSIDSKLHFGLNDANSIDSIQVIWPNNELQTIKNPEINQHLNITYASTNTFYDYKTASDDNNIFKKESLLDYTHKEDRYNDFAQEKLIPYKISMQGPAVAIADVDGNGFEDLFIGNASGKVAELYLNTGTDFKLSQQISFEDDAPFEDNDATFFDADNDGDLDLYIASGVNDFKNKKFQNDRLYINNEGKFTRSLNQIPDNTLITTTVETCDYDNDGDTDLFVGNLADVLDFGKSVKSYLLVNDGKGNFSKDDNFEFTSKVNDAQWQDINGDNIQDLLVATEWDAPKIYINNNGNLQLMDVPKNINGLWQSITTFDIDSDGDQDILLGNWGTNTKFNLNFDGPLVMYHDDFDENGKAETLLAYNKDGKYYPLNSKDELAAQMNVINKIYTSHSRYAGKTIEEVMTQGSIDMADKYEVHTLASGYLRNDDGNFNEFIILPDAFQLAPINTFSTLNMNEDYKLLIGGNSYKVNTYHGSYTALKGLLVEDNSSYNSVSNYGMEPFNSQVKQIETLTMRDKNLVIVVSNNDDIKVYSYQK</sequence>
<dbReference type="PANTHER" id="PTHR16026:SF0">
    <property type="entry name" value="CARTILAGE ACIDIC PROTEIN 1"/>
    <property type="match status" value="1"/>
</dbReference>
<dbReference type="InterPro" id="IPR011519">
    <property type="entry name" value="UnbV_ASPIC"/>
</dbReference>
<dbReference type="InterPro" id="IPR028994">
    <property type="entry name" value="Integrin_alpha_N"/>
</dbReference>
<organism evidence="5 6">
    <name type="scientific">Winogradskyella ouciana</name>
    <dbReference type="NCBI Taxonomy" id="2608631"/>
    <lineage>
        <taxon>Bacteria</taxon>
        <taxon>Pseudomonadati</taxon>
        <taxon>Bacteroidota</taxon>
        <taxon>Flavobacteriia</taxon>
        <taxon>Flavobacteriales</taxon>
        <taxon>Flavobacteriaceae</taxon>
        <taxon>Winogradskyella</taxon>
    </lineage>
</organism>
<keyword evidence="3" id="KW-0325">Glycoprotein</keyword>
<keyword evidence="1" id="KW-0732">Signal</keyword>
<dbReference type="InterPro" id="IPR027039">
    <property type="entry name" value="Crtac1"/>
</dbReference>
<dbReference type="Pfam" id="PF13517">
    <property type="entry name" value="FG-GAP_3"/>
    <property type="match status" value="5"/>
</dbReference>
<gene>
    <name evidence="5" type="ORF">F1003_10210</name>
</gene>